<dbReference type="SUPFAM" id="SSF56655">
    <property type="entry name" value="Carbohydrate phosphatase"/>
    <property type="match status" value="1"/>
</dbReference>
<dbReference type="Gene3D" id="3.30.540.10">
    <property type="entry name" value="Fructose-1,6-Bisphosphatase, subunit A, domain 1"/>
    <property type="match status" value="1"/>
</dbReference>
<evidence type="ECO:0000256" key="1">
    <source>
        <dbReference type="ARBA" id="ARBA00009759"/>
    </source>
</evidence>
<dbReference type="GO" id="GO:0008934">
    <property type="term" value="F:inositol monophosphate 1-phosphatase activity"/>
    <property type="evidence" value="ECO:0007669"/>
    <property type="project" value="TreeGrafter"/>
</dbReference>
<dbReference type="InterPro" id="IPR000760">
    <property type="entry name" value="Inositol_monophosphatase-like"/>
</dbReference>
<dbReference type="CDD" id="cd01638">
    <property type="entry name" value="CysQ"/>
    <property type="match status" value="1"/>
</dbReference>
<dbReference type="OrthoDB" id="9785695at2"/>
<organism evidence="5 6">
    <name type="scientific">Jannaschia faecimaris</name>
    <dbReference type="NCBI Taxonomy" id="1244108"/>
    <lineage>
        <taxon>Bacteria</taxon>
        <taxon>Pseudomonadati</taxon>
        <taxon>Pseudomonadota</taxon>
        <taxon>Alphaproteobacteria</taxon>
        <taxon>Rhodobacterales</taxon>
        <taxon>Roseobacteraceae</taxon>
        <taxon>Jannaschia</taxon>
    </lineage>
</organism>
<evidence type="ECO:0000256" key="3">
    <source>
        <dbReference type="ARBA" id="ARBA00022842"/>
    </source>
</evidence>
<feature type="binding site" evidence="4">
    <location>
        <position position="71"/>
    </location>
    <ligand>
        <name>Mg(2+)</name>
        <dbReference type="ChEBI" id="CHEBI:18420"/>
        <label>1</label>
        <note>catalytic</note>
    </ligand>
</feature>
<proteinExistence type="inferred from homology"/>
<keyword evidence="2 4" id="KW-0479">Metal-binding</keyword>
<evidence type="ECO:0000256" key="4">
    <source>
        <dbReference type="PIRSR" id="PIRSR600760-2"/>
    </source>
</evidence>
<comment type="similarity">
    <text evidence="1">Belongs to the inositol monophosphatase superfamily.</text>
</comment>
<keyword evidence="3 4" id="KW-0460">Magnesium</keyword>
<protein>
    <submittedName>
        <fullName evidence="5">Myo-inositol-1(Or 4)-monophosphatase</fullName>
    </submittedName>
</protein>
<dbReference type="GO" id="GO:0046854">
    <property type="term" value="P:phosphatidylinositol phosphate biosynthetic process"/>
    <property type="evidence" value="ECO:0007669"/>
    <property type="project" value="InterPro"/>
</dbReference>
<dbReference type="Proteomes" id="UP000198914">
    <property type="component" value="Unassembled WGS sequence"/>
</dbReference>
<dbReference type="GO" id="GO:0007165">
    <property type="term" value="P:signal transduction"/>
    <property type="evidence" value="ECO:0007669"/>
    <property type="project" value="TreeGrafter"/>
</dbReference>
<dbReference type="Pfam" id="PF00459">
    <property type="entry name" value="Inositol_P"/>
    <property type="match status" value="1"/>
</dbReference>
<dbReference type="GO" id="GO:0006020">
    <property type="term" value="P:inositol metabolic process"/>
    <property type="evidence" value="ECO:0007669"/>
    <property type="project" value="TreeGrafter"/>
</dbReference>
<dbReference type="PANTHER" id="PTHR20854">
    <property type="entry name" value="INOSITOL MONOPHOSPHATASE"/>
    <property type="match status" value="1"/>
</dbReference>
<feature type="binding site" evidence="4">
    <location>
        <position position="89"/>
    </location>
    <ligand>
        <name>Mg(2+)</name>
        <dbReference type="ChEBI" id="CHEBI:18420"/>
        <label>1</label>
        <note>catalytic</note>
    </ligand>
</feature>
<reference evidence="6" key="1">
    <citation type="submission" date="2016-10" db="EMBL/GenBank/DDBJ databases">
        <authorList>
            <person name="Varghese N."/>
            <person name="Submissions S."/>
        </authorList>
    </citation>
    <scope>NUCLEOTIDE SEQUENCE [LARGE SCALE GENOMIC DNA]</scope>
    <source>
        <strain evidence="6">DSM 100420</strain>
    </source>
</reference>
<dbReference type="STRING" id="1244108.SAMN05444004_101139"/>
<evidence type="ECO:0000313" key="6">
    <source>
        <dbReference type="Proteomes" id="UP000198914"/>
    </source>
</evidence>
<name>A0A1H3IYI7_9RHOB</name>
<dbReference type="EMBL" id="FNPX01000001">
    <property type="protein sequence ID" value="SDY32359.1"/>
    <property type="molecule type" value="Genomic_DNA"/>
</dbReference>
<feature type="binding site" evidence="4">
    <location>
        <position position="210"/>
    </location>
    <ligand>
        <name>Mg(2+)</name>
        <dbReference type="ChEBI" id="CHEBI:18420"/>
        <label>1</label>
        <note>catalytic</note>
    </ligand>
</feature>
<feature type="binding site" evidence="4">
    <location>
        <position position="92"/>
    </location>
    <ligand>
        <name>Mg(2+)</name>
        <dbReference type="ChEBI" id="CHEBI:18420"/>
        <label>1</label>
        <note>catalytic</note>
    </ligand>
</feature>
<dbReference type="Gene3D" id="3.40.190.80">
    <property type="match status" value="1"/>
</dbReference>
<dbReference type="InterPro" id="IPR020550">
    <property type="entry name" value="Inositol_monophosphatase_CS"/>
</dbReference>
<dbReference type="GO" id="GO:0046872">
    <property type="term" value="F:metal ion binding"/>
    <property type="evidence" value="ECO:0007669"/>
    <property type="project" value="UniProtKB-KW"/>
</dbReference>
<dbReference type="PROSITE" id="PS00630">
    <property type="entry name" value="IMP_2"/>
    <property type="match status" value="1"/>
</dbReference>
<sequence>MPGADLTADLALLRDAALAAGQIARRHFGNGPETWDKGDGQGPVTEADLEIDAMLKTDLCAARPDHGWMSEETADGPDRLSRDKVFIIDPIDGTRAFIDGSKSFSHSLAIVESGTPVAAAIHLPMLDLTYLAARGQGATLNGLPIAPTGRDDLKDATVLGAKSNFADERWKGGCPPVQRTFRSSLAYRLALVAEGRFDAMITLRMAWEWDIAAGALIVSEAGGRIANRWGEALLFNNPHPQLDGVVAGTPVVADALLHRIV</sequence>
<keyword evidence="6" id="KW-1185">Reference proteome</keyword>
<evidence type="ECO:0000256" key="2">
    <source>
        <dbReference type="ARBA" id="ARBA00022723"/>
    </source>
</evidence>
<gene>
    <name evidence="5" type="ORF">SAMN05444004_101139</name>
</gene>
<evidence type="ECO:0000313" key="5">
    <source>
        <dbReference type="EMBL" id="SDY32359.1"/>
    </source>
</evidence>
<dbReference type="PANTHER" id="PTHR20854:SF4">
    <property type="entry name" value="INOSITOL-1-MONOPHOSPHATASE-RELATED"/>
    <property type="match status" value="1"/>
</dbReference>
<dbReference type="AlphaFoldDB" id="A0A1H3IYI7"/>
<dbReference type="RefSeq" id="WP_092640755.1">
    <property type="nucleotide sequence ID" value="NZ_FNPX01000001.1"/>
</dbReference>
<comment type="cofactor">
    <cofactor evidence="4">
        <name>Mg(2+)</name>
        <dbReference type="ChEBI" id="CHEBI:18420"/>
    </cofactor>
</comment>
<accession>A0A1H3IYI7</accession>
<dbReference type="PRINTS" id="PR00377">
    <property type="entry name" value="IMPHPHTASES"/>
</dbReference>
<feature type="binding site" evidence="4">
    <location>
        <position position="91"/>
    </location>
    <ligand>
        <name>Mg(2+)</name>
        <dbReference type="ChEBI" id="CHEBI:18420"/>
        <label>1</label>
        <note>catalytic</note>
    </ligand>
</feature>